<gene>
    <name evidence="1" type="ORF">ARMSODRAFT_976542</name>
</gene>
<keyword evidence="2" id="KW-1185">Reference proteome</keyword>
<sequence length="287" mass="31669">MTSPPGVEPVSVNIVLDDGNPGRHKMAHIDLCRQSLRFLSHWFDESRRRKTEQSHTEDNAYVVFIFEKRREKTVPSTLYLHTPRSGRRGIMRVGTGIGNELATIHVHLYATILDNGRYQNKKQGRGPALGSENMGYEQAKSANREWTIRSKGHAYAIMEETAKRGSRTKYFMPCPAQHIIDILPLGPAGVFSSPVTEVPHQAGPSTITHAGAREGTASRLLQSTAGEKDKVVAVGGKKDMAQPLLCARNLRSKRSVQLASTVTILVGFEPGPDHLAVVSLQDRERAC</sequence>
<proteinExistence type="predicted"/>
<dbReference type="Proteomes" id="UP000218334">
    <property type="component" value="Unassembled WGS sequence"/>
</dbReference>
<accession>A0A2H3BA77</accession>
<dbReference type="AlphaFoldDB" id="A0A2H3BA77"/>
<protein>
    <submittedName>
        <fullName evidence="1">Uncharacterized protein</fullName>
    </submittedName>
</protein>
<evidence type="ECO:0000313" key="2">
    <source>
        <dbReference type="Proteomes" id="UP000218334"/>
    </source>
</evidence>
<organism evidence="1 2">
    <name type="scientific">Armillaria solidipes</name>
    <dbReference type="NCBI Taxonomy" id="1076256"/>
    <lineage>
        <taxon>Eukaryota</taxon>
        <taxon>Fungi</taxon>
        <taxon>Dikarya</taxon>
        <taxon>Basidiomycota</taxon>
        <taxon>Agaricomycotina</taxon>
        <taxon>Agaricomycetes</taxon>
        <taxon>Agaricomycetidae</taxon>
        <taxon>Agaricales</taxon>
        <taxon>Marasmiineae</taxon>
        <taxon>Physalacriaceae</taxon>
        <taxon>Armillaria</taxon>
    </lineage>
</organism>
<name>A0A2H3BA77_9AGAR</name>
<reference evidence="2" key="1">
    <citation type="journal article" date="2017" name="Nat. Ecol. Evol.">
        <title>Genome expansion and lineage-specific genetic innovations in the forest pathogenic fungi Armillaria.</title>
        <authorList>
            <person name="Sipos G."/>
            <person name="Prasanna A.N."/>
            <person name="Walter M.C."/>
            <person name="O'Connor E."/>
            <person name="Balint B."/>
            <person name="Krizsan K."/>
            <person name="Kiss B."/>
            <person name="Hess J."/>
            <person name="Varga T."/>
            <person name="Slot J."/>
            <person name="Riley R."/>
            <person name="Boka B."/>
            <person name="Rigling D."/>
            <person name="Barry K."/>
            <person name="Lee J."/>
            <person name="Mihaltcheva S."/>
            <person name="LaButti K."/>
            <person name="Lipzen A."/>
            <person name="Waldron R."/>
            <person name="Moloney N.M."/>
            <person name="Sperisen C."/>
            <person name="Kredics L."/>
            <person name="Vagvoelgyi C."/>
            <person name="Patrignani A."/>
            <person name="Fitzpatrick D."/>
            <person name="Nagy I."/>
            <person name="Doyle S."/>
            <person name="Anderson J.B."/>
            <person name="Grigoriev I.V."/>
            <person name="Gueldener U."/>
            <person name="Muensterkoetter M."/>
            <person name="Nagy L.G."/>
        </authorList>
    </citation>
    <scope>NUCLEOTIDE SEQUENCE [LARGE SCALE GENOMIC DNA]</scope>
    <source>
        <strain evidence="2">28-4</strain>
    </source>
</reference>
<dbReference type="EMBL" id="KZ293435">
    <property type="protein sequence ID" value="PBK67789.1"/>
    <property type="molecule type" value="Genomic_DNA"/>
</dbReference>
<evidence type="ECO:0000313" key="1">
    <source>
        <dbReference type="EMBL" id="PBK67789.1"/>
    </source>
</evidence>